<dbReference type="Pfam" id="PF00684">
    <property type="entry name" value="DnaJ_CXXCXGXG"/>
    <property type="match status" value="1"/>
</dbReference>
<dbReference type="Gene3D" id="2.60.260.20">
    <property type="entry name" value="Urease metallochaperone UreE, N-terminal domain"/>
    <property type="match status" value="1"/>
</dbReference>
<name>M8AUX1_AEGTA</name>
<dbReference type="ExpressionAtlas" id="M8AUX1">
    <property type="expression patterns" value="baseline"/>
</dbReference>
<dbReference type="InterPro" id="IPR036410">
    <property type="entry name" value="HSP_DnaJ_Cys-rich_dom_sf"/>
</dbReference>
<keyword evidence="4" id="KW-0862">Zinc</keyword>
<accession>M8AUX1</accession>
<dbReference type="GO" id="GO:0042026">
    <property type="term" value="P:protein refolding"/>
    <property type="evidence" value="ECO:0007669"/>
    <property type="project" value="TreeGrafter"/>
</dbReference>
<dbReference type="InterPro" id="IPR001623">
    <property type="entry name" value="DnaJ_domain"/>
</dbReference>
<protein>
    <submittedName>
        <fullName evidence="6">Chaperone protein dnaJ</fullName>
    </submittedName>
</protein>
<dbReference type="InterPro" id="IPR036869">
    <property type="entry name" value="J_dom_sf"/>
</dbReference>
<dbReference type="CDD" id="cd10719">
    <property type="entry name" value="DnaJ_zf"/>
    <property type="match status" value="1"/>
</dbReference>
<evidence type="ECO:0000313" key="6">
    <source>
        <dbReference type="EnsemblPlants" id="EMT05485"/>
    </source>
</evidence>
<dbReference type="Pfam" id="PF00226">
    <property type="entry name" value="DnaJ"/>
    <property type="match status" value="1"/>
</dbReference>
<dbReference type="PRINTS" id="PR00625">
    <property type="entry name" value="JDOMAIN"/>
</dbReference>
<dbReference type="FunFam" id="2.10.230.10:FF:000002">
    <property type="entry name" value="Molecular chaperone DnaJ"/>
    <property type="match status" value="1"/>
</dbReference>
<organism evidence="6">
    <name type="scientific">Aegilops tauschii</name>
    <name type="common">Tausch's goatgrass</name>
    <name type="synonym">Aegilops squarrosa</name>
    <dbReference type="NCBI Taxonomy" id="37682"/>
    <lineage>
        <taxon>Eukaryota</taxon>
        <taxon>Viridiplantae</taxon>
        <taxon>Streptophyta</taxon>
        <taxon>Embryophyta</taxon>
        <taxon>Tracheophyta</taxon>
        <taxon>Spermatophyta</taxon>
        <taxon>Magnoliopsida</taxon>
        <taxon>Liliopsida</taxon>
        <taxon>Poales</taxon>
        <taxon>Poaceae</taxon>
        <taxon>BOP clade</taxon>
        <taxon>Pooideae</taxon>
        <taxon>Triticodae</taxon>
        <taxon>Triticeae</taxon>
        <taxon>Triticinae</taxon>
        <taxon>Aegilops</taxon>
    </lineage>
</organism>
<evidence type="ECO:0000256" key="3">
    <source>
        <dbReference type="ARBA" id="ARBA00022771"/>
    </source>
</evidence>
<dbReference type="PANTHER" id="PTHR43096:SF45">
    <property type="entry name" value="DNAJ C TERMINAL REGION FAMILY PROTEIN, EXPRESSED"/>
    <property type="match status" value="1"/>
</dbReference>
<dbReference type="SMART" id="SM00271">
    <property type="entry name" value="DnaJ"/>
    <property type="match status" value="1"/>
</dbReference>
<dbReference type="GO" id="GO:0031072">
    <property type="term" value="F:heat shock protein binding"/>
    <property type="evidence" value="ECO:0007669"/>
    <property type="project" value="InterPro"/>
</dbReference>
<dbReference type="CDD" id="cd06257">
    <property type="entry name" value="DnaJ"/>
    <property type="match status" value="1"/>
</dbReference>
<keyword evidence="5" id="KW-0143">Chaperone</keyword>
<dbReference type="GO" id="GO:0005783">
    <property type="term" value="C:endoplasmic reticulum"/>
    <property type="evidence" value="ECO:0007669"/>
    <property type="project" value="UniProtKB-ARBA"/>
</dbReference>
<dbReference type="EnsemblPlants" id="EMT05485">
    <property type="protein sequence ID" value="EMT05485"/>
    <property type="gene ID" value="F775_04311"/>
</dbReference>
<dbReference type="InterPro" id="IPR008971">
    <property type="entry name" value="HSP40/DnaJ_pept-bd"/>
</dbReference>
<sequence>MVHGRLSLSLLVAWLFVEAAYEGIPNRSKAALYWDKWAFGNATARVDARDYYDVLGVSSDASASDIKKAYYGLAKKFHPDTNKDDSGTEKKFQEVNRAYEVLKDDDKRGTYDQLGVEAYERLASGGGPDGSPDSGGDFAGDNPFSDIFTDIFDRGGQDVQIPVELSFMEAVQGCRKTITYEADVLCGTCNGSGVPPGTIPQTCKACRGAGVTFIQRGMLSFESTCSRCGGSGKIVKSFCKTCKGHQLVKGKKSVKLDIMAGIDDNETIKVRGQGGADVERNKPGDLLLTIKVREDPIFRREGNHVHVDAVLSMAQVSQVAAGMLDEGSILPRSFLGDSAAVSFVDLLRLCKPDRFKTQLGTLNLPAHWHREISSAV</sequence>
<dbReference type="PROSITE" id="PS00636">
    <property type="entry name" value="DNAJ_1"/>
    <property type="match status" value="1"/>
</dbReference>
<proteinExistence type="predicted"/>
<dbReference type="PROSITE" id="PS51188">
    <property type="entry name" value="ZF_CR"/>
    <property type="match status" value="1"/>
</dbReference>
<dbReference type="AlphaFoldDB" id="M8AUX1"/>
<dbReference type="SUPFAM" id="SSF49493">
    <property type="entry name" value="HSP40/DnaJ peptide-binding domain"/>
    <property type="match status" value="1"/>
</dbReference>
<dbReference type="SUPFAM" id="SSF57938">
    <property type="entry name" value="DnaJ/Hsp40 cysteine-rich domain"/>
    <property type="match status" value="1"/>
</dbReference>
<evidence type="ECO:0000256" key="5">
    <source>
        <dbReference type="ARBA" id="ARBA00023186"/>
    </source>
</evidence>
<keyword evidence="1" id="KW-0479">Metal-binding</keyword>
<dbReference type="PROSITE" id="PS50076">
    <property type="entry name" value="DNAJ_2"/>
    <property type="match status" value="1"/>
</dbReference>
<keyword evidence="2" id="KW-0677">Repeat</keyword>
<evidence type="ECO:0000256" key="2">
    <source>
        <dbReference type="ARBA" id="ARBA00022737"/>
    </source>
</evidence>
<dbReference type="PANTHER" id="PTHR43096">
    <property type="entry name" value="DNAJ HOMOLOG 1, MITOCHONDRIAL-RELATED"/>
    <property type="match status" value="1"/>
</dbReference>
<dbReference type="Gene3D" id="1.10.287.110">
    <property type="entry name" value="DnaJ domain"/>
    <property type="match status" value="1"/>
</dbReference>
<dbReference type="CDD" id="cd10747">
    <property type="entry name" value="DnaJ_C"/>
    <property type="match status" value="1"/>
</dbReference>
<dbReference type="Pfam" id="PF01556">
    <property type="entry name" value="DnaJ_C"/>
    <property type="match status" value="1"/>
</dbReference>
<reference evidence="6" key="1">
    <citation type="submission" date="2015-06" db="UniProtKB">
        <authorList>
            <consortium name="EnsemblPlants"/>
        </authorList>
    </citation>
    <scope>IDENTIFICATION</scope>
</reference>
<dbReference type="Gene3D" id="2.10.230.10">
    <property type="entry name" value="Heat shock protein DnaJ, cysteine-rich domain"/>
    <property type="match status" value="1"/>
</dbReference>
<dbReference type="GO" id="GO:0051082">
    <property type="term" value="F:unfolded protein binding"/>
    <property type="evidence" value="ECO:0007669"/>
    <property type="project" value="InterPro"/>
</dbReference>
<dbReference type="InterPro" id="IPR001305">
    <property type="entry name" value="HSP_DnaJ_Cys-rich_dom"/>
</dbReference>
<dbReference type="GO" id="GO:0008270">
    <property type="term" value="F:zinc ion binding"/>
    <property type="evidence" value="ECO:0007669"/>
    <property type="project" value="UniProtKB-KW"/>
</dbReference>
<dbReference type="SUPFAM" id="SSF46565">
    <property type="entry name" value="Chaperone J-domain"/>
    <property type="match status" value="1"/>
</dbReference>
<dbReference type="InterPro" id="IPR002939">
    <property type="entry name" value="DnaJ_C"/>
</dbReference>
<evidence type="ECO:0000256" key="1">
    <source>
        <dbReference type="ARBA" id="ARBA00022723"/>
    </source>
</evidence>
<keyword evidence="3" id="KW-0863">Zinc-finger</keyword>
<evidence type="ECO:0000256" key="4">
    <source>
        <dbReference type="ARBA" id="ARBA00022833"/>
    </source>
</evidence>
<dbReference type="InterPro" id="IPR018253">
    <property type="entry name" value="DnaJ_domain_CS"/>
</dbReference>